<dbReference type="OrthoDB" id="886035at2"/>
<dbReference type="Proteomes" id="UP000245489">
    <property type="component" value="Unassembled WGS sequence"/>
</dbReference>
<comment type="caution">
    <text evidence="1">The sequence shown here is derived from an EMBL/GenBank/DDBJ whole genome shotgun (WGS) entry which is preliminary data.</text>
</comment>
<accession>A0A316ECS2</accession>
<sequence>MTNTTYQQNIIPLLQKGKTNSYRPEDIKRWGVERFLDTVCSKEEIIIPVLGFTDEENKRMTTTLIEDTKEHDI</sequence>
<keyword evidence="2" id="KW-1185">Reference proteome</keyword>
<reference evidence="1 2" key="1">
    <citation type="submission" date="2018-05" db="EMBL/GenBank/DDBJ databases">
        <title>Genomic Encyclopedia of Archaeal and Bacterial Type Strains, Phase II (KMG-II): from individual species to whole genera.</title>
        <authorList>
            <person name="Goeker M."/>
        </authorList>
    </citation>
    <scope>NUCLEOTIDE SEQUENCE [LARGE SCALE GENOMIC DNA]</scope>
    <source>
        <strain evidence="1 2">DSM 22214</strain>
    </source>
</reference>
<dbReference type="RefSeq" id="WP_109741951.1">
    <property type="nucleotide sequence ID" value="NZ_QGGO01000005.1"/>
</dbReference>
<gene>
    <name evidence="1" type="ORF">LV89_01186</name>
</gene>
<organism evidence="1 2">
    <name type="scientific">Arcicella aurantiaca</name>
    <dbReference type="NCBI Taxonomy" id="591202"/>
    <lineage>
        <taxon>Bacteria</taxon>
        <taxon>Pseudomonadati</taxon>
        <taxon>Bacteroidota</taxon>
        <taxon>Cytophagia</taxon>
        <taxon>Cytophagales</taxon>
        <taxon>Flectobacillaceae</taxon>
        <taxon>Arcicella</taxon>
    </lineage>
</organism>
<evidence type="ECO:0000313" key="2">
    <source>
        <dbReference type="Proteomes" id="UP000245489"/>
    </source>
</evidence>
<dbReference type="EMBL" id="QGGO01000005">
    <property type="protein sequence ID" value="PWK27779.1"/>
    <property type="molecule type" value="Genomic_DNA"/>
</dbReference>
<proteinExistence type="predicted"/>
<protein>
    <submittedName>
        <fullName evidence="1">Uncharacterized protein</fullName>
    </submittedName>
</protein>
<evidence type="ECO:0000313" key="1">
    <source>
        <dbReference type="EMBL" id="PWK27779.1"/>
    </source>
</evidence>
<name>A0A316ECS2_9BACT</name>
<dbReference type="AlphaFoldDB" id="A0A316ECS2"/>